<dbReference type="CDD" id="cd06261">
    <property type="entry name" value="TM_PBP2"/>
    <property type="match status" value="2"/>
</dbReference>
<gene>
    <name evidence="10" type="ORF">PCC79_14065</name>
</gene>
<accession>A0ABZ3C5H5</accession>
<feature type="transmembrane region" description="Helical" evidence="8">
    <location>
        <begin position="392"/>
        <end position="413"/>
    </location>
</feature>
<protein>
    <submittedName>
        <fullName evidence="10">Iron ABC transporter permease</fullName>
    </submittedName>
</protein>
<sequence>MSSAVTVRPAPRRGWRADSFTGVRVIVWLVTAGVVLTPLAAMVALAVQGDQFALLGSEDVVVAARNSVVTSLASAIGAVAVGTYLAIVLDHTDLRGRAALRLFALSPMFIPPFVGAIAWLGVFGPTMGVNRVWSDGFGAPLWNIYGADGIIFLLTVHSYPLAYLIIGAALRRIPSDLEQAARIAGASGVGALRDVTIPLLRPALVASFTLTFVSNLADFGIPAIIGLPERYYTLATLIYRSIQSGTVAAPLSVVSTIGVALLAMAVVAALLDARVNRQHTELDSTAVVRHRLDLAGARLPLSALTWLAALAITVLPIVALATQAVLPAPGVPLAWEHLTLDNFGRALGLRSTQVGVRNSLMLAGLAAAICAVLGLLVGLVTTRTRARGNALLNGLAILPQAIPGTVIAVGWLIVAPTLGLFNTPWLILVAYVMAFLALVVQAVSAPLRGIPVTLEEAARASGATQTRALFDIALRLAIPAAVTGGAMVFLTAVRELTISALLRSPGTQTLGVAIFDLQQAGNYNASSALSLLVTIVGLLGIALLAGRERN</sequence>
<feature type="domain" description="ABC transmembrane type-1" evidence="9">
    <location>
        <begin position="356"/>
        <end position="544"/>
    </location>
</feature>
<keyword evidence="6 8" id="KW-1133">Transmembrane helix</keyword>
<keyword evidence="3" id="KW-1003">Cell membrane</keyword>
<organism evidence="10 11">
    <name type="scientific">Propioniciclava soli</name>
    <dbReference type="NCBI Taxonomy" id="2775081"/>
    <lineage>
        <taxon>Bacteria</taxon>
        <taxon>Bacillati</taxon>
        <taxon>Actinomycetota</taxon>
        <taxon>Actinomycetes</taxon>
        <taxon>Propionibacteriales</taxon>
        <taxon>Propionibacteriaceae</taxon>
        <taxon>Propioniciclava</taxon>
    </lineage>
</organism>
<comment type="similarity">
    <text evidence="8">Belongs to the binding-protein-dependent transport system permease family.</text>
</comment>
<dbReference type="PANTHER" id="PTHR43357">
    <property type="entry name" value="INNER MEMBRANE ABC TRANSPORTER PERMEASE PROTEIN YDCV"/>
    <property type="match status" value="1"/>
</dbReference>
<feature type="transmembrane region" description="Helical" evidence="8">
    <location>
        <begin position="468"/>
        <end position="493"/>
    </location>
</feature>
<dbReference type="PANTHER" id="PTHR43357:SF4">
    <property type="entry name" value="INNER MEMBRANE ABC TRANSPORTER PERMEASE PROTEIN YDCV"/>
    <property type="match status" value="1"/>
</dbReference>
<evidence type="ECO:0000256" key="3">
    <source>
        <dbReference type="ARBA" id="ARBA00022475"/>
    </source>
</evidence>
<feature type="transmembrane region" description="Helical" evidence="8">
    <location>
        <begin position="203"/>
        <end position="227"/>
    </location>
</feature>
<dbReference type="RefSeq" id="WP_232550126.1">
    <property type="nucleotide sequence ID" value="NZ_CP115965.1"/>
</dbReference>
<keyword evidence="7 8" id="KW-0472">Membrane</keyword>
<evidence type="ECO:0000256" key="1">
    <source>
        <dbReference type="ARBA" id="ARBA00004429"/>
    </source>
</evidence>
<feature type="transmembrane region" description="Helical" evidence="8">
    <location>
        <begin position="67"/>
        <end position="87"/>
    </location>
</feature>
<proteinExistence type="inferred from homology"/>
<evidence type="ECO:0000256" key="5">
    <source>
        <dbReference type="ARBA" id="ARBA00022692"/>
    </source>
</evidence>
<keyword evidence="4" id="KW-0997">Cell inner membrane</keyword>
<evidence type="ECO:0000256" key="4">
    <source>
        <dbReference type="ARBA" id="ARBA00022519"/>
    </source>
</evidence>
<feature type="transmembrane region" description="Helical" evidence="8">
    <location>
        <begin position="99"/>
        <end position="122"/>
    </location>
</feature>
<feature type="transmembrane region" description="Helical" evidence="8">
    <location>
        <begin position="299"/>
        <end position="326"/>
    </location>
</feature>
<evidence type="ECO:0000256" key="2">
    <source>
        <dbReference type="ARBA" id="ARBA00022448"/>
    </source>
</evidence>
<keyword evidence="5 8" id="KW-0812">Transmembrane</keyword>
<feature type="transmembrane region" description="Helical" evidence="8">
    <location>
        <begin position="142"/>
        <end position="166"/>
    </location>
</feature>
<keyword evidence="2 8" id="KW-0813">Transport</keyword>
<keyword evidence="11" id="KW-1185">Reference proteome</keyword>
<comment type="subcellular location">
    <subcellularLocation>
        <location evidence="1">Cell inner membrane</location>
        <topology evidence="1">Multi-pass membrane protein</topology>
    </subcellularLocation>
    <subcellularLocation>
        <location evidence="8">Cell membrane</location>
        <topology evidence="8">Multi-pass membrane protein</topology>
    </subcellularLocation>
</comment>
<evidence type="ECO:0000259" key="9">
    <source>
        <dbReference type="PROSITE" id="PS50928"/>
    </source>
</evidence>
<dbReference type="PROSITE" id="PS50928">
    <property type="entry name" value="ABC_TM1"/>
    <property type="match status" value="2"/>
</dbReference>
<feature type="domain" description="ABC transmembrane type-1" evidence="9">
    <location>
        <begin position="64"/>
        <end position="272"/>
    </location>
</feature>
<evidence type="ECO:0000313" key="10">
    <source>
        <dbReference type="EMBL" id="WZW98004.1"/>
    </source>
</evidence>
<evidence type="ECO:0000256" key="6">
    <source>
        <dbReference type="ARBA" id="ARBA00022989"/>
    </source>
</evidence>
<reference evidence="10 11" key="1">
    <citation type="journal article" date="2023" name="Environ Microbiome">
        <title>A coral-associated actinobacterium mitigates coral bleaching under heat stress.</title>
        <authorList>
            <person name="Li J."/>
            <person name="Zou Y."/>
            <person name="Li Q."/>
            <person name="Zhang J."/>
            <person name="Bourne D.G."/>
            <person name="Lyu Y."/>
            <person name="Liu C."/>
            <person name="Zhang S."/>
        </authorList>
    </citation>
    <scope>NUCLEOTIDE SEQUENCE [LARGE SCALE GENOMIC DNA]</scope>
    <source>
        <strain evidence="10 11">SCSIO 13291</strain>
    </source>
</reference>
<feature type="transmembrane region" description="Helical" evidence="8">
    <location>
        <begin position="247"/>
        <end position="271"/>
    </location>
</feature>
<dbReference type="Proteomes" id="UP001434337">
    <property type="component" value="Chromosome"/>
</dbReference>
<dbReference type="SUPFAM" id="SSF161098">
    <property type="entry name" value="MetI-like"/>
    <property type="match status" value="2"/>
</dbReference>
<dbReference type="EMBL" id="CP115965">
    <property type="protein sequence ID" value="WZW98004.1"/>
    <property type="molecule type" value="Genomic_DNA"/>
</dbReference>
<dbReference type="InterPro" id="IPR000515">
    <property type="entry name" value="MetI-like"/>
</dbReference>
<evidence type="ECO:0000256" key="8">
    <source>
        <dbReference type="RuleBase" id="RU363032"/>
    </source>
</evidence>
<name>A0ABZ3C5H5_9ACTN</name>
<feature type="transmembrane region" description="Helical" evidence="8">
    <location>
        <begin position="425"/>
        <end position="447"/>
    </location>
</feature>
<dbReference type="Pfam" id="PF00528">
    <property type="entry name" value="BPD_transp_1"/>
    <property type="match status" value="2"/>
</dbReference>
<feature type="transmembrane region" description="Helical" evidence="8">
    <location>
        <begin position="360"/>
        <end position="380"/>
    </location>
</feature>
<feature type="transmembrane region" description="Helical" evidence="8">
    <location>
        <begin position="525"/>
        <end position="545"/>
    </location>
</feature>
<evidence type="ECO:0000313" key="11">
    <source>
        <dbReference type="Proteomes" id="UP001434337"/>
    </source>
</evidence>
<dbReference type="Gene3D" id="1.10.3720.10">
    <property type="entry name" value="MetI-like"/>
    <property type="match status" value="2"/>
</dbReference>
<dbReference type="InterPro" id="IPR035906">
    <property type="entry name" value="MetI-like_sf"/>
</dbReference>
<evidence type="ECO:0000256" key="7">
    <source>
        <dbReference type="ARBA" id="ARBA00023136"/>
    </source>
</evidence>
<feature type="transmembrane region" description="Helical" evidence="8">
    <location>
        <begin position="21"/>
        <end position="47"/>
    </location>
</feature>